<dbReference type="Proteomes" id="UP000240649">
    <property type="component" value="Segment"/>
</dbReference>
<dbReference type="RefSeq" id="YP_010672044.1">
    <property type="nucleotide sequence ID" value="NC_070974.1"/>
</dbReference>
<accession>A0A2P1CBC9</accession>
<dbReference type="EMBL" id="MG873442">
    <property type="protein sequence ID" value="AVJ48195.1"/>
    <property type="molecule type" value="Genomic_DNA"/>
</dbReference>
<evidence type="ECO:0000313" key="1">
    <source>
        <dbReference type="EMBL" id="AVJ48195.1"/>
    </source>
</evidence>
<sequence length="62" mass="7014">MALFDEKHKAQMEENGRKLRENLEKTVKAGPKGDGVFDTMSFNFSRNLLNSLNSRKVVNGKS</sequence>
<reference evidence="1 2" key="1">
    <citation type="submission" date="2018-01" db="EMBL/GenBank/DDBJ databases">
        <title>Draft Genome Sequence of Salmonella Enteritidis Phage SE131.</title>
        <authorList>
            <person name="Kim Y."/>
            <person name="Han B.K."/>
            <person name="Kim H."/>
            <person name="Kim D."/>
        </authorList>
    </citation>
    <scope>NUCLEOTIDE SEQUENCE [LARGE SCALE GENOMIC DNA]</scope>
</reference>
<proteinExistence type="predicted"/>
<organism evidence="1 2">
    <name type="scientific">Salmonella phage SE131</name>
    <dbReference type="NCBI Taxonomy" id="2081631"/>
    <lineage>
        <taxon>Viruses</taxon>
        <taxon>Duplodnaviria</taxon>
        <taxon>Heunggongvirae</taxon>
        <taxon>Uroviricota</taxon>
        <taxon>Caudoviricetes</taxon>
        <taxon>Grimontviridae</taxon>
        <taxon>Moazamivirus</taxon>
        <taxon>Moazamivirus SE131</taxon>
    </lineage>
</organism>
<dbReference type="GeneID" id="77948314"/>
<protein>
    <submittedName>
        <fullName evidence="1">Uncharacterized protein</fullName>
    </submittedName>
</protein>
<dbReference type="KEGG" id="vg:77948314"/>
<evidence type="ECO:0000313" key="2">
    <source>
        <dbReference type="Proteomes" id="UP000240649"/>
    </source>
</evidence>
<keyword evidence="2" id="KW-1185">Reference proteome</keyword>
<name>A0A2P1CBC9_9CAUD</name>